<evidence type="ECO:0000313" key="1">
    <source>
        <dbReference type="EMBL" id="ARD85481.1"/>
    </source>
</evidence>
<dbReference type="KEGG" id="fai:FAD_1637"/>
<dbReference type="Proteomes" id="UP000192050">
    <property type="component" value="Chromosome"/>
</dbReference>
<evidence type="ECO:0000313" key="2">
    <source>
        <dbReference type="Proteomes" id="UP000192050"/>
    </source>
</evidence>
<organism evidence="1 2">
    <name type="scientific">Ferroplasma acidiphilum</name>
    <dbReference type="NCBI Taxonomy" id="74969"/>
    <lineage>
        <taxon>Archaea</taxon>
        <taxon>Methanobacteriati</taxon>
        <taxon>Thermoplasmatota</taxon>
        <taxon>Thermoplasmata</taxon>
        <taxon>Thermoplasmatales</taxon>
        <taxon>Ferroplasmaceae</taxon>
        <taxon>Ferroplasma</taxon>
    </lineage>
</organism>
<dbReference type="AlphaFoldDB" id="A0A1V0N5U0"/>
<proteinExistence type="predicted"/>
<sequence>MNYATHYSIKPTTPRTPKIHFNLDRAYHLLLSIALEIEHCQLVQFESPTITSIAAMFPLC</sequence>
<accession>A0A1V0N5U0</accession>
<gene>
    <name evidence="1" type="ORF">FAD_1637</name>
</gene>
<reference evidence="1 2" key="1">
    <citation type="submission" date="2011-10" db="EMBL/GenBank/DDBJ databases">
        <title>Metabolic and evolutionary patterns in the extreme acidophile Ferroplasma acidiphilum.</title>
        <authorList>
            <person name="Golyshina O.V."/>
            <person name="Kozyavkin S.A."/>
            <person name="Tatusov R.L."/>
            <person name="Slesarev A.I."/>
            <person name="Golyshin P.N."/>
        </authorList>
    </citation>
    <scope>NUCLEOTIDE SEQUENCE [LARGE SCALE GENOMIC DNA]</scope>
    <source>
        <strain evidence="2">Y</strain>
    </source>
</reference>
<protein>
    <submittedName>
        <fullName evidence="1">Uncharacterized protein</fullName>
    </submittedName>
</protein>
<dbReference type="EMBL" id="CP015363">
    <property type="protein sequence ID" value="ARD85481.1"/>
    <property type="molecule type" value="Genomic_DNA"/>
</dbReference>
<name>A0A1V0N5U0_9ARCH</name>
<keyword evidence="2" id="KW-1185">Reference proteome</keyword>